<feature type="transmembrane region" description="Helical" evidence="6">
    <location>
        <begin position="143"/>
        <end position="169"/>
    </location>
</feature>
<gene>
    <name evidence="7" type="ORF">B0A48_18284</name>
</gene>
<feature type="transmembrane region" description="Helical" evidence="6">
    <location>
        <begin position="92"/>
        <end position="111"/>
    </location>
</feature>
<keyword evidence="2" id="KW-0813">Transport</keyword>
<dbReference type="EMBL" id="NAJO01000080">
    <property type="protein sequence ID" value="OQN95744.1"/>
    <property type="molecule type" value="Genomic_DNA"/>
</dbReference>
<feature type="transmembrane region" description="Helical" evidence="6">
    <location>
        <begin position="251"/>
        <end position="274"/>
    </location>
</feature>
<dbReference type="PANTHER" id="PTHR45649:SF4">
    <property type="entry name" value="TRANSPORTER, PUTATIVE (EUROFUNG)-RELATED"/>
    <property type="match status" value="1"/>
</dbReference>
<dbReference type="InParanoid" id="A0A1V8S916"/>
<feature type="transmembrane region" description="Helical" evidence="6">
    <location>
        <begin position="295"/>
        <end position="314"/>
    </location>
</feature>
<evidence type="ECO:0008006" key="9">
    <source>
        <dbReference type="Google" id="ProtNLM"/>
    </source>
</evidence>
<evidence type="ECO:0000256" key="6">
    <source>
        <dbReference type="SAM" id="Phobius"/>
    </source>
</evidence>
<evidence type="ECO:0000256" key="4">
    <source>
        <dbReference type="ARBA" id="ARBA00022989"/>
    </source>
</evidence>
<dbReference type="GO" id="GO:0016020">
    <property type="term" value="C:membrane"/>
    <property type="evidence" value="ECO:0007669"/>
    <property type="project" value="UniProtKB-SubCell"/>
</dbReference>
<proteinExistence type="predicted"/>
<evidence type="ECO:0000256" key="5">
    <source>
        <dbReference type="ARBA" id="ARBA00023136"/>
    </source>
</evidence>
<evidence type="ECO:0000256" key="2">
    <source>
        <dbReference type="ARBA" id="ARBA00022448"/>
    </source>
</evidence>
<feature type="transmembrane region" description="Helical" evidence="6">
    <location>
        <begin position="61"/>
        <end position="80"/>
    </location>
</feature>
<keyword evidence="8" id="KW-1185">Reference proteome</keyword>
<keyword evidence="5 6" id="KW-0472">Membrane</keyword>
<accession>A0A1V8S916</accession>
<dbReference type="STRING" id="1507870.A0A1V8S916"/>
<dbReference type="GO" id="GO:0022857">
    <property type="term" value="F:transmembrane transporter activity"/>
    <property type="evidence" value="ECO:0007669"/>
    <property type="project" value="InterPro"/>
</dbReference>
<protein>
    <recommendedName>
        <fullName evidence="9">Amino acid permease/ SLC12A domain-containing protein</fullName>
    </recommendedName>
</protein>
<reference evidence="8" key="1">
    <citation type="submission" date="2017-03" db="EMBL/GenBank/DDBJ databases">
        <title>Genomes of endolithic fungi from Antarctica.</title>
        <authorList>
            <person name="Coleine C."/>
            <person name="Masonjones S."/>
            <person name="Stajich J.E."/>
        </authorList>
    </citation>
    <scope>NUCLEOTIDE SEQUENCE [LARGE SCALE GENOMIC DNA]</scope>
    <source>
        <strain evidence="8">CCFEE 5527</strain>
    </source>
</reference>
<sequence length="359" mass="39594">MDSRTKLPASEEVEMSYNSHVRDIQRGHNTQADSGIHERDEREIRRMGKLSQYKRVHRGRTIFATSASIQASWQVSLASLTPGLLNGGTAGIFWSFIFTAIFALSNVFSIAEYTSIAPINGGQYHWVSEFAPRYKKPLSYLTGWWSTIAWQSTAAGATFLAGSFIPSLAALFYPDYVPTPWQNNLCVFALVLLILAINATSTKPLIYIQMIAMVVLFIGWLPVAGCLAGLAPHPPFSETVTNFTSSGWSNLGIAVLLIALNASYALTHACALWARLTGNYHPEIARFNLGRYGPVANVVALCYDLFLIVFLAFPPAPEIDATSLNWGPFIFIFTTLFAGIYYVAIGRKLYRDPSKDVVG</sequence>
<evidence type="ECO:0000313" key="8">
    <source>
        <dbReference type="Proteomes" id="UP000192596"/>
    </source>
</evidence>
<name>A0A1V8S916_9PEZI</name>
<dbReference type="AlphaFoldDB" id="A0A1V8S916"/>
<organism evidence="7 8">
    <name type="scientific">Cryoendolithus antarcticus</name>
    <dbReference type="NCBI Taxonomy" id="1507870"/>
    <lineage>
        <taxon>Eukaryota</taxon>
        <taxon>Fungi</taxon>
        <taxon>Dikarya</taxon>
        <taxon>Ascomycota</taxon>
        <taxon>Pezizomycotina</taxon>
        <taxon>Dothideomycetes</taxon>
        <taxon>Dothideomycetidae</taxon>
        <taxon>Cladosporiales</taxon>
        <taxon>Cladosporiaceae</taxon>
        <taxon>Cryoendolithus</taxon>
    </lineage>
</organism>
<comment type="subcellular location">
    <subcellularLocation>
        <location evidence="1">Membrane</location>
        <topology evidence="1">Multi-pass membrane protein</topology>
    </subcellularLocation>
</comment>
<dbReference type="OrthoDB" id="3257095at2759"/>
<comment type="caution">
    <text evidence="7">The sequence shown here is derived from an EMBL/GenBank/DDBJ whole genome shotgun (WGS) entry which is preliminary data.</text>
</comment>
<dbReference type="Pfam" id="PF13520">
    <property type="entry name" value="AA_permease_2"/>
    <property type="match status" value="1"/>
</dbReference>
<evidence type="ECO:0000256" key="1">
    <source>
        <dbReference type="ARBA" id="ARBA00004141"/>
    </source>
</evidence>
<dbReference type="InterPro" id="IPR002293">
    <property type="entry name" value="AA/rel_permease1"/>
</dbReference>
<dbReference type="Proteomes" id="UP000192596">
    <property type="component" value="Unassembled WGS sequence"/>
</dbReference>
<feature type="transmembrane region" description="Helical" evidence="6">
    <location>
        <begin position="326"/>
        <end position="345"/>
    </location>
</feature>
<dbReference type="Gene3D" id="1.20.1740.10">
    <property type="entry name" value="Amino acid/polyamine transporter I"/>
    <property type="match status" value="1"/>
</dbReference>
<keyword evidence="3 6" id="KW-0812">Transmembrane</keyword>
<evidence type="ECO:0000256" key="3">
    <source>
        <dbReference type="ARBA" id="ARBA00022692"/>
    </source>
</evidence>
<feature type="transmembrane region" description="Helical" evidence="6">
    <location>
        <begin position="211"/>
        <end position="231"/>
    </location>
</feature>
<feature type="transmembrane region" description="Helical" evidence="6">
    <location>
        <begin position="181"/>
        <end position="199"/>
    </location>
</feature>
<dbReference type="PANTHER" id="PTHR45649">
    <property type="entry name" value="AMINO-ACID PERMEASE BAT1"/>
    <property type="match status" value="1"/>
</dbReference>
<keyword evidence="4 6" id="KW-1133">Transmembrane helix</keyword>
<evidence type="ECO:0000313" key="7">
    <source>
        <dbReference type="EMBL" id="OQN95744.1"/>
    </source>
</evidence>